<dbReference type="EMBL" id="PQXF01000042">
    <property type="protein sequence ID" value="PXF58102.1"/>
    <property type="molecule type" value="Genomic_DNA"/>
</dbReference>
<proteinExistence type="predicted"/>
<gene>
    <name evidence="1" type="ORF">C4B59_13970</name>
</gene>
<protein>
    <submittedName>
        <fullName evidence="1">Uncharacterized protein</fullName>
    </submittedName>
</protein>
<reference evidence="1" key="1">
    <citation type="submission" date="2018-01" db="EMBL/GenBank/DDBJ databases">
        <authorList>
            <person name="Krukenberg V."/>
        </authorList>
    </citation>
    <scope>NUCLEOTIDE SEQUENCE</scope>
    <source>
        <strain evidence="1">E20ANME2</strain>
    </source>
</reference>
<name>A0AC61KZW5_9EURY</name>
<dbReference type="Proteomes" id="UP000248329">
    <property type="component" value="Unassembled WGS sequence"/>
</dbReference>
<comment type="caution">
    <text evidence="1">The sequence shown here is derived from an EMBL/GenBank/DDBJ whole genome shotgun (WGS) entry which is preliminary data.</text>
</comment>
<organism evidence="1 2">
    <name type="scientific">Candidatus Methanogaster sp</name>
    <dbReference type="NCBI Taxonomy" id="3386292"/>
    <lineage>
        <taxon>Archaea</taxon>
        <taxon>Methanobacteriati</taxon>
        <taxon>Methanobacteriota</taxon>
        <taxon>Stenosarchaea group</taxon>
        <taxon>Methanomicrobia</taxon>
        <taxon>Methanosarcinales</taxon>
        <taxon>ANME-2 cluster</taxon>
        <taxon>Candidatus Methanogasteraceae</taxon>
        <taxon>Candidatus Methanogaster</taxon>
    </lineage>
</organism>
<accession>A0AC61KZW5</accession>
<evidence type="ECO:0000313" key="2">
    <source>
        <dbReference type="Proteomes" id="UP000248329"/>
    </source>
</evidence>
<evidence type="ECO:0000313" key="1">
    <source>
        <dbReference type="EMBL" id="PXF58102.1"/>
    </source>
</evidence>
<sequence length="379" mass="41131">MNLLGINLTVLIGPAVPVPAPPMLTEALQSVEVTHSDEGRSGFQITFQVGRSGPSDLLDYPLLAIPLLKPCNRVILIVTLNATPRVLMDGIITNHQLSPSDDPGASTLTITGEDVSMMMDITERSVEHPAQDETVIANKTILSYAMYGLIPVVLPPLVIDPPIPIERVPVQQNTDLGYLNEMAQRHGYVFYITPGPAPFTNTAYWGPPERLGMPQRALSVNMGPETNVTSINFQNNALAPTLLSGEVQDRTTNQSMPVRTVASTRPPLASQPALLTQSCVRQRRFRAEAGLNTMQAFARAQGMTDASIDVVTVDGELDALRYGDLLQARGLVGLRGAGYSYDGLYYVKRVTHNIRNGVYTQRFSLTREGVGAISPVVMP</sequence>